<dbReference type="Proteomes" id="UP000093000">
    <property type="component" value="Unassembled WGS sequence"/>
</dbReference>
<dbReference type="AlphaFoldDB" id="A0A1C7N671"/>
<sequence>MYAKDDDLTIFQNEPIMIALNDDSSRTKGRQETERLIMKYVCLMGFSYIRESNNQQYVV</sequence>
<gene>
    <name evidence="1" type="ORF">A0J61_07326</name>
</gene>
<organism evidence="1 2">
    <name type="scientific">Choanephora cucurbitarum</name>
    <dbReference type="NCBI Taxonomy" id="101091"/>
    <lineage>
        <taxon>Eukaryota</taxon>
        <taxon>Fungi</taxon>
        <taxon>Fungi incertae sedis</taxon>
        <taxon>Mucoromycota</taxon>
        <taxon>Mucoromycotina</taxon>
        <taxon>Mucoromycetes</taxon>
        <taxon>Mucorales</taxon>
        <taxon>Mucorineae</taxon>
        <taxon>Choanephoraceae</taxon>
        <taxon>Choanephoroideae</taxon>
        <taxon>Choanephora</taxon>
    </lineage>
</organism>
<dbReference type="InParanoid" id="A0A1C7N671"/>
<reference evidence="1 2" key="1">
    <citation type="submission" date="2016-03" db="EMBL/GenBank/DDBJ databases">
        <title>Choanephora cucurbitarum.</title>
        <authorList>
            <person name="Min B."/>
            <person name="Park H."/>
            <person name="Park J.-H."/>
            <person name="Shin H.-D."/>
            <person name="Choi I.-G."/>
        </authorList>
    </citation>
    <scope>NUCLEOTIDE SEQUENCE [LARGE SCALE GENOMIC DNA]</scope>
    <source>
        <strain evidence="1 2">KUS-F28377</strain>
    </source>
</reference>
<evidence type="ECO:0000313" key="2">
    <source>
        <dbReference type="Proteomes" id="UP000093000"/>
    </source>
</evidence>
<accession>A0A1C7N671</accession>
<dbReference type="EMBL" id="LUGH01000487">
    <property type="protein sequence ID" value="OBZ84632.1"/>
    <property type="molecule type" value="Genomic_DNA"/>
</dbReference>
<evidence type="ECO:0000313" key="1">
    <source>
        <dbReference type="EMBL" id="OBZ84632.1"/>
    </source>
</evidence>
<keyword evidence="2" id="KW-1185">Reference proteome</keyword>
<comment type="caution">
    <text evidence="1">The sequence shown here is derived from an EMBL/GenBank/DDBJ whole genome shotgun (WGS) entry which is preliminary data.</text>
</comment>
<proteinExistence type="predicted"/>
<name>A0A1C7N671_9FUNG</name>
<protein>
    <submittedName>
        <fullName evidence="1">Uncharacterized protein</fullName>
    </submittedName>
</protein>